<dbReference type="Proteomes" id="UP000233293">
    <property type="component" value="Unassembled WGS sequence"/>
</dbReference>
<comment type="caution">
    <text evidence="2">The sequence shown here is derived from an EMBL/GenBank/DDBJ whole genome shotgun (WGS) entry which is preliminary data.</text>
</comment>
<reference evidence="3" key="1">
    <citation type="submission" date="2017-12" db="EMBL/GenBank/DDBJ databases">
        <title>Draft genome sequence of Telmatospirillum siberiense 26-4b1T, an acidotolerant peatland alphaproteobacterium potentially involved in sulfur cycling.</title>
        <authorList>
            <person name="Hausmann B."/>
            <person name="Pjevac P."/>
            <person name="Schreck K."/>
            <person name="Herbold C.W."/>
            <person name="Daims H."/>
            <person name="Wagner M."/>
            <person name="Pester M."/>
            <person name="Loy A."/>
        </authorList>
    </citation>
    <scope>NUCLEOTIDE SEQUENCE [LARGE SCALE GENOMIC DNA]</scope>
    <source>
        <strain evidence="3">26-4b1</strain>
    </source>
</reference>
<accession>A0A2N3PMP8</accession>
<keyword evidence="1" id="KW-0732">Signal</keyword>
<feature type="signal peptide" evidence="1">
    <location>
        <begin position="1"/>
        <end position="25"/>
    </location>
</feature>
<feature type="chain" id="PRO_5014956549" evidence="1">
    <location>
        <begin position="26"/>
        <end position="189"/>
    </location>
</feature>
<dbReference type="EMBL" id="PIUM01000047">
    <property type="protein sequence ID" value="PKU21679.1"/>
    <property type="molecule type" value="Genomic_DNA"/>
</dbReference>
<dbReference type="AlphaFoldDB" id="A0A2N3PMP8"/>
<dbReference type="RefSeq" id="WP_101253480.1">
    <property type="nucleotide sequence ID" value="NZ_PIUM01000047.1"/>
</dbReference>
<protein>
    <submittedName>
        <fullName evidence="2">Uncharacterized protein</fullName>
    </submittedName>
</protein>
<keyword evidence="3" id="KW-1185">Reference proteome</keyword>
<dbReference type="OrthoDB" id="6788250at2"/>
<name>A0A2N3PMP8_9PROT</name>
<organism evidence="2 3">
    <name type="scientific">Telmatospirillum siberiense</name>
    <dbReference type="NCBI Taxonomy" id="382514"/>
    <lineage>
        <taxon>Bacteria</taxon>
        <taxon>Pseudomonadati</taxon>
        <taxon>Pseudomonadota</taxon>
        <taxon>Alphaproteobacteria</taxon>
        <taxon>Rhodospirillales</taxon>
        <taxon>Rhodospirillaceae</taxon>
        <taxon>Telmatospirillum</taxon>
    </lineage>
</organism>
<sequence length="189" mass="20702">MHLFRRFFSLLLGAGCLVSVQPALAKTTSIRIGKQLGLSYLPLIIAEHDHLIEKHARHQELQDKRVHRVFAAGDVLGGGGATILLFAANRVRVDHPGLNQALIGAVAEADRISETDRHRAAGIYLAAEKPSLSLEQVEALIGDPGTRYTTATRNVVQFAQFMARTGSIKNRPESWRDLFFPELLAAEGS</sequence>
<evidence type="ECO:0000313" key="2">
    <source>
        <dbReference type="EMBL" id="PKU21679.1"/>
    </source>
</evidence>
<proteinExistence type="predicted"/>
<gene>
    <name evidence="2" type="ORF">CWS72_25485</name>
</gene>
<evidence type="ECO:0000256" key="1">
    <source>
        <dbReference type="SAM" id="SignalP"/>
    </source>
</evidence>
<evidence type="ECO:0000313" key="3">
    <source>
        <dbReference type="Proteomes" id="UP000233293"/>
    </source>
</evidence>